<name>X0Z592_9ZZZZ</name>
<accession>X0Z592</accession>
<dbReference type="SUPFAM" id="SSF53756">
    <property type="entry name" value="UDP-Glycosyltransferase/glycogen phosphorylase"/>
    <property type="match status" value="1"/>
</dbReference>
<sequence>MVMKTLGGRKDIVLRVGNMMKHQACLKYKATADVFIDRFVLGLGVNGLEALAMGIPVIAHARPKDEECILREVGYLPYYDAPPARLADAVDILLSDTAVYQEYVDRATEYMAKFHDAPVVAKRYAQICAGVRK</sequence>
<gene>
    <name evidence="1" type="ORF">S01H4_19307</name>
</gene>
<organism evidence="1">
    <name type="scientific">marine sediment metagenome</name>
    <dbReference type="NCBI Taxonomy" id="412755"/>
    <lineage>
        <taxon>unclassified sequences</taxon>
        <taxon>metagenomes</taxon>
        <taxon>ecological metagenomes</taxon>
    </lineage>
</organism>
<dbReference type="Gene3D" id="3.40.50.2000">
    <property type="entry name" value="Glycogen Phosphorylase B"/>
    <property type="match status" value="2"/>
</dbReference>
<reference evidence="1" key="1">
    <citation type="journal article" date="2014" name="Front. Microbiol.">
        <title>High frequency of phylogenetically diverse reductive dehalogenase-homologous genes in deep subseafloor sedimentary metagenomes.</title>
        <authorList>
            <person name="Kawai M."/>
            <person name="Futagami T."/>
            <person name="Toyoda A."/>
            <person name="Takaki Y."/>
            <person name="Nishi S."/>
            <person name="Hori S."/>
            <person name="Arai W."/>
            <person name="Tsubouchi T."/>
            <person name="Morono Y."/>
            <person name="Uchiyama I."/>
            <person name="Ito T."/>
            <person name="Fujiyama A."/>
            <person name="Inagaki F."/>
            <person name="Takami H."/>
        </authorList>
    </citation>
    <scope>NUCLEOTIDE SEQUENCE</scope>
    <source>
        <strain evidence="1">Expedition CK06-06</strain>
    </source>
</reference>
<evidence type="ECO:0000313" key="1">
    <source>
        <dbReference type="EMBL" id="GAG55578.1"/>
    </source>
</evidence>
<dbReference type="AlphaFoldDB" id="X0Z592"/>
<dbReference type="EMBL" id="BART01008599">
    <property type="protein sequence ID" value="GAG55578.1"/>
    <property type="molecule type" value="Genomic_DNA"/>
</dbReference>
<protein>
    <recommendedName>
        <fullName evidence="2">Glycosyl transferase family 1 domain-containing protein</fullName>
    </recommendedName>
</protein>
<comment type="caution">
    <text evidence="1">The sequence shown here is derived from an EMBL/GenBank/DDBJ whole genome shotgun (WGS) entry which is preliminary data.</text>
</comment>
<evidence type="ECO:0008006" key="2">
    <source>
        <dbReference type="Google" id="ProtNLM"/>
    </source>
</evidence>
<proteinExistence type="predicted"/>